<dbReference type="STRING" id="537970.HCAN_0637"/>
<name>C5ZZ95_9HELI</name>
<evidence type="ECO:0000313" key="2">
    <source>
        <dbReference type="Proteomes" id="UP000007032"/>
    </source>
</evidence>
<gene>
    <name evidence="1" type="ORF">HCAN_0637</name>
</gene>
<dbReference type="Pfam" id="PF13489">
    <property type="entry name" value="Methyltransf_23"/>
    <property type="match status" value="1"/>
</dbReference>
<dbReference type="RefSeq" id="WP_006655332.1">
    <property type="nucleotide sequence ID" value="NZ_CM000776.2"/>
</dbReference>
<proteinExistence type="predicted"/>
<dbReference type="HOGENOM" id="CLU_745558_0_0_7"/>
<organism evidence="1 2">
    <name type="scientific">Helicobacter canadensis MIT 98-5491</name>
    <dbReference type="NCBI Taxonomy" id="537970"/>
    <lineage>
        <taxon>Bacteria</taxon>
        <taxon>Pseudomonadati</taxon>
        <taxon>Campylobacterota</taxon>
        <taxon>Epsilonproteobacteria</taxon>
        <taxon>Campylobacterales</taxon>
        <taxon>Helicobacteraceae</taxon>
        <taxon>Helicobacter</taxon>
    </lineage>
</organism>
<dbReference type="CDD" id="cd02440">
    <property type="entry name" value="AdoMet_MTases"/>
    <property type="match status" value="1"/>
</dbReference>
<protein>
    <recommendedName>
        <fullName evidence="3">Methyltransferase domain-containing protein</fullName>
    </recommendedName>
</protein>
<dbReference type="AlphaFoldDB" id="C5ZZ95"/>
<evidence type="ECO:0008006" key="3">
    <source>
        <dbReference type="Google" id="ProtNLM"/>
    </source>
</evidence>
<dbReference type="Gene3D" id="3.40.50.150">
    <property type="entry name" value="Vaccinia Virus protein VP39"/>
    <property type="match status" value="1"/>
</dbReference>
<dbReference type="OrthoDB" id="330884at2"/>
<keyword evidence="2" id="KW-1185">Reference proteome</keyword>
<dbReference type="SUPFAM" id="SSF53335">
    <property type="entry name" value="S-adenosyl-L-methionine-dependent methyltransferases"/>
    <property type="match status" value="1"/>
</dbReference>
<evidence type="ECO:0000313" key="1">
    <source>
        <dbReference type="EMBL" id="EES89353.1"/>
    </source>
</evidence>
<accession>C5ZZ95</accession>
<dbReference type="EMBL" id="CM000776">
    <property type="protein sequence ID" value="EES89353.1"/>
    <property type="molecule type" value="Genomic_DNA"/>
</dbReference>
<reference evidence="1 2" key="1">
    <citation type="journal article" date="2009" name="J. Bacteriol.">
        <title>Genome sequence of the emerging pathogen Helicobacter canadensis.</title>
        <authorList>
            <person name="Loman N.J."/>
            <person name="Snyder L.A."/>
            <person name="Linton J.D."/>
            <person name="Langdon R."/>
            <person name="Lawson A.J."/>
            <person name="Weinstock G.M."/>
            <person name="Wren B.W."/>
            <person name="Pallen M.J."/>
        </authorList>
    </citation>
    <scope>NUCLEOTIDE SEQUENCE [LARGE SCALE GENOMIC DNA]</scope>
    <source>
        <strain evidence="1 2">MIT 98-5491</strain>
    </source>
</reference>
<dbReference type="Proteomes" id="UP000007032">
    <property type="component" value="Chromosome"/>
</dbReference>
<dbReference type="InterPro" id="IPR029063">
    <property type="entry name" value="SAM-dependent_MTases_sf"/>
</dbReference>
<dbReference type="eggNOG" id="COG2227">
    <property type="taxonomic scope" value="Bacteria"/>
</dbReference>
<sequence>MNEFVRFYEENGISPVSQDISDLELHIKRRERLYRLLGIDSRLFKDADILEVGAGSGYNTLVFLLLGAKVDIVEPNPVGRKEMQKLFDNYSIDPKRYRIYDCVIEKYESSKKYDFVIAEGFLPAFGDSEREKILQALLKQVSHNTYLILTTICEFSYFFEYLRIVLGLCLVREVSNFSNKVQKLCVAFKSHLDSLGFASRPIEDWVKDSILNPTNDHFSYSLKKSAEDIRKFSIYNKEVGRFDVIGISPNFILNLSWYKDMGYSYIDAVIEQFDCKKYLLLSTEFKEMNLNQKTIGWLSDNVVQLRLLVHKLRKNVDFSIIEAIVELLQQMSNNCFQLGEFFVESLRECIELLKNPLELTEYKISAMPNFSRAWGRGQQYMSIKAIIE</sequence>